<keyword evidence="5" id="KW-0539">Nucleus</keyword>
<dbReference type="GO" id="GO:0046983">
    <property type="term" value="F:protein dimerization activity"/>
    <property type="evidence" value="ECO:0007669"/>
    <property type="project" value="InterPro"/>
</dbReference>
<evidence type="ECO:0000313" key="9">
    <source>
        <dbReference type="Proteomes" id="UP001372338"/>
    </source>
</evidence>
<evidence type="ECO:0000256" key="5">
    <source>
        <dbReference type="ARBA" id="ARBA00023242"/>
    </source>
</evidence>
<accession>A0AAN9E1C5</accession>
<dbReference type="Proteomes" id="UP001372338">
    <property type="component" value="Unassembled WGS sequence"/>
</dbReference>
<evidence type="ECO:0000259" key="7">
    <source>
        <dbReference type="PROSITE" id="PS50888"/>
    </source>
</evidence>
<evidence type="ECO:0000313" key="8">
    <source>
        <dbReference type="EMBL" id="KAK7243173.1"/>
    </source>
</evidence>
<proteinExistence type="predicted"/>
<evidence type="ECO:0000256" key="4">
    <source>
        <dbReference type="ARBA" id="ARBA00023163"/>
    </source>
</evidence>
<comment type="subcellular location">
    <subcellularLocation>
        <location evidence="1">Nucleus</location>
    </subcellularLocation>
</comment>
<evidence type="ECO:0000256" key="2">
    <source>
        <dbReference type="ARBA" id="ARBA00023015"/>
    </source>
</evidence>
<dbReference type="Pfam" id="PF00010">
    <property type="entry name" value="HLH"/>
    <property type="match status" value="1"/>
</dbReference>
<comment type="caution">
    <text evidence="8">The sequence shown here is derived from an EMBL/GenBank/DDBJ whole genome shotgun (WGS) entry which is preliminary data.</text>
</comment>
<dbReference type="GO" id="GO:0003677">
    <property type="term" value="F:DNA binding"/>
    <property type="evidence" value="ECO:0007669"/>
    <property type="project" value="UniProtKB-KW"/>
</dbReference>
<dbReference type="AlphaFoldDB" id="A0AAN9E1C5"/>
<feature type="domain" description="BHLH" evidence="7">
    <location>
        <begin position="101"/>
        <end position="150"/>
    </location>
</feature>
<dbReference type="PROSITE" id="PS50888">
    <property type="entry name" value="BHLH"/>
    <property type="match status" value="1"/>
</dbReference>
<keyword evidence="6" id="KW-0175">Coiled coil</keyword>
<keyword evidence="3" id="KW-0238">DNA-binding</keyword>
<keyword evidence="9" id="KW-1185">Reference proteome</keyword>
<dbReference type="SUPFAM" id="SSF47459">
    <property type="entry name" value="HLH, helix-loop-helix DNA-binding domain"/>
    <property type="match status" value="1"/>
</dbReference>
<dbReference type="InterPro" id="IPR045239">
    <property type="entry name" value="bHLH95_bHLH"/>
</dbReference>
<evidence type="ECO:0000256" key="1">
    <source>
        <dbReference type="ARBA" id="ARBA00004123"/>
    </source>
</evidence>
<dbReference type="EMBL" id="JAYWIO010000008">
    <property type="protein sequence ID" value="KAK7243173.1"/>
    <property type="molecule type" value="Genomic_DNA"/>
</dbReference>
<dbReference type="GO" id="GO:0005634">
    <property type="term" value="C:nucleus"/>
    <property type="evidence" value="ECO:0007669"/>
    <property type="project" value="UniProtKB-SubCell"/>
</dbReference>
<evidence type="ECO:0000256" key="6">
    <source>
        <dbReference type="SAM" id="Coils"/>
    </source>
</evidence>
<protein>
    <recommendedName>
        <fullName evidence="7">BHLH domain-containing protein</fullName>
    </recommendedName>
</protein>
<dbReference type="Gene3D" id="4.10.280.10">
    <property type="entry name" value="Helix-loop-helix DNA-binding domain"/>
    <property type="match status" value="1"/>
</dbReference>
<feature type="coiled-coil region" evidence="6">
    <location>
        <begin position="140"/>
        <end position="174"/>
    </location>
</feature>
<organism evidence="8 9">
    <name type="scientific">Crotalaria pallida</name>
    <name type="common">Smooth rattlebox</name>
    <name type="synonym">Crotalaria striata</name>
    <dbReference type="NCBI Taxonomy" id="3830"/>
    <lineage>
        <taxon>Eukaryota</taxon>
        <taxon>Viridiplantae</taxon>
        <taxon>Streptophyta</taxon>
        <taxon>Embryophyta</taxon>
        <taxon>Tracheophyta</taxon>
        <taxon>Spermatophyta</taxon>
        <taxon>Magnoliopsida</taxon>
        <taxon>eudicotyledons</taxon>
        <taxon>Gunneridae</taxon>
        <taxon>Pentapetalae</taxon>
        <taxon>rosids</taxon>
        <taxon>fabids</taxon>
        <taxon>Fabales</taxon>
        <taxon>Fabaceae</taxon>
        <taxon>Papilionoideae</taxon>
        <taxon>50 kb inversion clade</taxon>
        <taxon>genistoids sensu lato</taxon>
        <taxon>core genistoids</taxon>
        <taxon>Crotalarieae</taxon>
        <taxon>Crotalaria</taxon>
    </lineage>
</organism>
<dbReference type="CDD" id="cd11393">
    <property type="entry name" value="bHLH_AtbHLH_like"/>
    <property type="match status" value="1"/>
</dbReference>
<dbReference type="InterPro" id="IPR044658">
    <property type="entry name" value="bHLH92/bHLH041-like"/>
</dbReference>
<name>A0AAN9E1C5_CROPI</name>
<dbReference type="PANTHER" id="PTHR46665:SF6">
    <property type="entry name" value="TRANSCRIPTION FACTOR BHLH92"/>
    <property type="match status" value="1"/>
</dbReference>
<dbReference type="SMART" id="SM00353">
    <property type="entry name" value="HLH"/>
    <property type="match status" value="1"/>
</dbReference>
<keyword evidence="4" id="KW-0804">Transcription</keyword>
<gene>
    <name evidence="8" type="ORF">RIF29_37961</name>
</gene>
<dbReference type="InterPro" id="IPR011598">
    <property type="entry name" value="bHLH_dom"/>
</dbReference>
<keyword evidence="2" id="KW-0805">Transcription regulation</keyword>
<dbReference type="PANTHER" id="PTHR46665">
    <property type="entry name" value="TRANSCRIPTION FACTOR BHLH041-RELATED-RELATED"/>
    <property type="match status" value="1"/>
</dbReference>
<sequence>MDRLFPEKLLGEIFFDESLSASNQSDHFVQYSQTMKSEPFPPPNQSAFVQYRNQPMISLREECPLNGSSSQTITMRQRMIAFLKKSLPVERNKVAEEYEKERCFRHMINERMRRQRQREGCLALHSILPRGTKTDTNSVVQVAAKEIQKLQGYREELQRKNLVLQANLEKVGRNIAGGRKVQYLRVPLSYPESGIDSMIETLKCLKGKGVDTRSIKSKFSEEELLMVLEIEETKDAFAGIVNLWDVQSREYVLVGELDNPLIFPTVVSSDPPSLCSTTVGCWRGVAAISVSGGIGG</sequence>
<dbReference type="InterPro" id="IPR036638">
    <property type="entry name" value="HLH_DNA-bd_sf"/>
</dbReference>
<evidence type="ECO:0000256" key="3">
    <source>
        <dbReference type="ARBA" id="ARBA00023125"/>
    </source>
</evidence>
<reference evidence="8 9" key="1">
    <citation type="submission" date="2024-01" db="EMBL/GenBank/DDBJ databases">
        <title>The genomes of 5 underutilized Papilionoideae crops provide insights into root nodulation and disease resistanc.</title>
        <authorList>
            <person name="Yuan L."/>
        </authorList>
    </citation>
    <scope>NUCLEOTIDE SEQUENCE [LARGE SCALE GENOMIC DNA]</scope>
    <source>
        <strain evidence="8">ZHUSHIDOU_FW_LH</strain>
        <tissue evidence="8">Leaf</tissue>
    </source>
</reference>